<comment type="subcellular location">
    <subcellularLocation>
        <location evidence="1">Nucleus</location>
    </subcellularLocation>
</comment>
<evidence type="ECO:0000256" key="2">
    <source>
        <dbReference type="ARBA" id="ARBA00023242"/>
    </source>
</evidence>
<evidence type="ECO:0000256" key="3">
    <source>
        <dbReference type="SAM" id="MobiDB-lite"/>
    </source>
</evidence>
<proteinExistence type="predicted"/>
<dbReference type="GO" id="GO:0005634">
    <property type="term" value="C:nucleus"/>
    <property type="evidence" value="ECO:0007669"/>
    <property type="project" value="UniProtKB-SubCell"/>
</dbReference>
<comment type="caution">
    <text evidence="4">The sequence shown here is derived from an EMBL/GenBank/DDBJ whole genome shotgun (WGS) entry which is preliminary data.</text>
</comment>
<dbReference type="AlphaFoldDB" id="A0AAV9D925"/>
<keyword evidence="2" id="KW-0539">Nucleus</keyword>
<dbReference type="EMBL" id="JAUJYO010000015">
    <property type="protein sequence ID" value="KAK1296722.1"/>
    <property type="molecule type" value="Genomic_DNA"/>
</dbReference>
<protein>
    <submittedName>
        <fullName evidence="4">Uncharacterized protein</fullName>
    </submittedName>
</protein>
<name>A0AAV9D925_ACOCL</name>
<evidence type="ECO:0000313" key="4">
    <source>
        <dbReference type="EMBL" id="KAK1296722.1"/>
    </source>
</evidence>
<dbReference type="InterPro" id="IPR051992">
    <property type="entry name" value="OxStress_Response_Reg"/>
</dbReference>
<accession>A0AAV9D925</accession>
<reference evidence="4" key="2">
    <citation type="submission" date="2023-06" db="EMBL/GenBank/DDBJ databases">
        <authorList>
            <person name="Ma L."/>
            <person name="Liu K.-W."/>
            <person name="Li Z."/>
            <person name="Hsiao Y.-Y."/>
            <person name="Qi Y."/>
            <person name="Fu T."/>
            <person name="Tang G."/>
            <person name="Zhang D."/>
            <person name="Sun W.-H."/>
            <person name="Liu D.-K."/>
            <person name="Li Y."/>
            <person name="Chen G.-Z."/>
            <person name="Liu X.-D."/>
            <person name="Liao X.-Y."/>
            <person name="Jiang Y.-T."/>
            <person name="Yu X."/>
            <person name="Hao Y."/>
            <person name="Huang J."/>
            <person name="Zhao X.-W."/>
            <person name="Ke S."/>
            <person name="Chen Y.-Y."/>
            <person name="Wu W.-L."/>
            <person name="Hsu J.-L."/>
            <person name="Lin Y.-F."/>
            <person name="Huang M.-D."/>
            <person name="Li C.-Y."/>
            <person name="Huang L."/>
            <person name="Wang Z.-W."/>
            <person name="Zhao X."/>
            <person name="Zhong W.-Y."/>
            <person name="Peng D.-H."/>
            <person name="Ahmad S."/>
            <person name="Lan S."/>
            <person name="Zhang J.-S."/>
            <person name="Tsai W.-C."/>
            <person name="Van De Peer Y."/>
            <person name="Liu Z.-J."/>
        </authorList>
    </citation>
    <scope>NUCLEOTIDE SEQUENCE</scope>
    <source>
        <strain evidence="4">CP</strain>
        <tissue evidence="4">Leaves</tissue>
    </source>
</reference>
<keyword evidence="5" id="KW-1185">Reference proteome</keyword>
<reference evidence="4" key="1">
    <citation type="journal article" date="2023" name="Nat. Commun.">
        <title>Diploid and tetraploid genomes of Acorus and the evolution of monocots.</title>
        <authorList>
            <person name="Ma L."/>
            <person name="Liu K.W."/>
            <person name="Li Z."/>
            <person name="Hsiao Y.Y."/>
            <person name="Qi Y."/>
            <person name="Fu T."/>
            <person name="Tang G.D."/>
            <person name="Zhang D."/>
            <person name="Sun W.H."/>
            <person name="Liu D.K."/>
            <person name="Li Y."/>
            <person name="Chen G.Z."/>
            <person name="Liu X.D."/>
            <person name="Liao X.Y."/>
            <person name="Jiang Y.T."/>
            <person name="Yu X."/>
            <person name="Hao Y."/>
            <person name="Huang J."/>
            <person name="Zhao X.W."/>
            <person name="Ke S."/>
            <person name="Chen Y.Y."/>
            <person name="Wu W.L."/>
            <person name="Hsu J.L."/>
            <person name="Lin Y.F."/>
            <person name="Huang M.D."/>
            <person name="Li C.Y."/>
            <person name="Huang L."/>
            <person name="Wang Z.W."/>
            <person name="Zhao X."/>
            <person name="Zhong W.Y."/>
            <person name="Peng D.H."/>
            <person name="Ahmad S."/>
            <person name="Lan S."/>
            <person name="Zhang J.S."/>
            <person name="Tsai W.C."/>
            <person name="Van de Peer Y."/>
            <person name="Liu Z.J."/>
        </authorList>
    </citation>
    <scope>NUCLEOTIDE SEQUENCE</scope>
    <source>
        <strain evidence="4">CP</strain>
    </source>
</reference>
<dbReference type="Proteomes" id="UP001180020">
    <property type="component" value="Unassembled WGS sequence"/>
</dbReference>
<feature type="region of interest" description="Disordered" evidence="3">
    <location>
        <begin position="1"/>
        <end position="24"/>
    </location>
</feature>
<dbReference type="GO" id="GO:0006950">
    <property type="term" value="P:response to stress"/>
    <property type="evidence" value="ECO:0007669"/>
    <property type="project" value="UniProtKB-ARBA"/>
</dbReference>
<evidence type="ECO:0000313" key="5">
    <source>
        <dbReference type="Proteomes" id="UP001180020"/>
    </source>
</evidence>
<dbReference type="PANTHER" id="PTHR33172">
    <property type="entry name" value="OS08G0516900 PROTEIN"/>
    <property type="match status" value="1"/>
</dbReference>
<dbReference type="PANTHER" id="PTHR33172:SF38">
    <property type="entry name" value="GENOME ASSEMBLY, CHROMOSOME: A01"/>
    <property type="match status" value="1"/>
</dbReference>
<sequence>MPTKSGSEENLERNKGSNEDPFRRDSKPLNEFMILLKTEVYDKSTALVVSRTCKRGLFADVEAVHEKAKVLIGPKTCNHVTKNVKSGGRGLSKYFSGKSQSFQCMADATCVEDLKKPELPIAKRRKYSKRKTFIPPVRCAPCLGV</sequence>
<evidence type="ECO:0000256" key="1">
    <source>
        <dbReference type="ARBA" id="ARBA00004123"/>
    </source>
</evidence>
<gene>
    <name evidence="4" type="ORF">QJS10_CPB15g01987</name>
</gene>
<organism evidence="4 5">
    <name type="scientific">Acorus calamus</name>
    <name type="common">Sweet flag</name>
    <dbReference type="NCBI Taxonomy" id="4465"/>
    <lineage>
        <taxon>Eukaryota</taxon>
        <taxon>Viridiplantae</taxon>
        <taxon>Streptophyta</taxon>
        <taxon>Embryophyta</taxon>
        <taxon>Tracheophyta</taxon>
        <taxon>Spermatophyta</taxon>
        <taxon>Magnoliopsida</taxon>
        <taxon>Liliopsida</taxon>
        <taxon>Acoraceae</taxon>
        <taxon>Acorus</taxon>
    </lineage>
</organism>